<feature type="transmembrane region" description="Helical" evidence="1">
    <location>
        <begin position="6"/>
        <end position="25"/>
    </location>
</feature>
<evidence type="ECO:0000313" key="2">
    <source>
        <dbReference type="EMBL" id="TNV73060.1"/>
    </source>
</evidence>
<keyword evidence="1" id="KW-0472">Membrane</keyword>
<keyword evidence="3" id="KW-1185">Reference proteome</keyword>
<keyword evidence="1" id="KW-1133">Transmembrane helix</keyword>
<proteinExistence type="predicted"/>
<feature type="transmembrane region" description="Helical" evidence="1">
    <location>
        <begin position="56"/>
        <end position="79"/>
    </location>
</feature>
<dbReference type="Proteomes" id="UP000785679">
    <property type="component" value="Unassembled WGS sequence"/>
</dbReference>
<comment type="caution">
    <text evidence="2">The sequence shown here is derived from an EMBL/GenBank/DDBJ whole genome shotgun (WGS) entry which is preliminary data.</text>
</comment>
<name>A0A8J8NEU5_HALGN</name>
<accession>A0A8J8NEU5</accession>
<protein>
    <submittedName>
        <fullName evidence="2">Uncharacterized protein</fullName>
    </submittedName>
</protein>
<keyword evidence="1" id="KW-0812">Transmembrane</keyword>
<dbReference type="EMBL" id="RRYP01020001">
    <property type="protein sequence ID" value="TNV73060.1"/>
    <property type="molecule type" value="Genomic_DNA"/>
</dbReference>
<sequence>MARSDLNPSVGYLACWSLTILSIEYSIFFHEFLRLSHQLQLLCFLFYQITRKNDRIYLWFSILNRNLGYLLIPQVILIIYKPFNCKDIRHILDRVVFSMLWLWVRWEWYEHLDFGLLLFFFLSGLANMGVTFIIQLDNLLSLKF</sequence>
<gene>
    <name evidence="2" type="ORF">FGO68_gene6152</name>
</gene>
<evidence type="ECO:0000313" key="3">
    <source>
        <dbReference type="Proteomes" id="UP000785679"/>
    </source>
</evidence>
<dbReference type="AlphaFoldDB" id="A0A8J8NEU5"/>
<evidence type="ECO:0000256" key="1">
    <source>
        <dbReference type="SAM" id="Phobius"/>
    </source>
</evidence>
<organism evidence="2 3">
    <name type="scientific">Halteria grandinella</name>
    <dbReference type="NCBI Taxonomy" id="5974"/>
    <lineage>
        <taxon>Eukaryota</taxon>
        <taxon>Sar</taxon>
        <taxon>Alveolata</taxon>
        <taxon>Ciliophora</taxon>
        <taxon>Intramacronucleata</taxon>
        <taxon>Spirotrichea</taxon>
        <taxon>Stichotrichia</taxon>
        <taxon>Sporadotrichida</taxon>
        <taxon>Halteriidae</taxon>
        <taxon>Halteria</taxon>
    </lineage>
</organism>
<reference evidence="2" key="1">
    <citation type="submission" date="2019-06" db="EMBL/GenBank/DDBJ databases">
        <authorList>
            <person name="Zheng W."/>
        </authorList>
    </citation>
    <scope>NUCLEOTIDE SEQUENCE</scope>
    <source>
        <strain evidence="2">QDHG01</strain>
    </source>
</reference>
<feature type="transmembrane region" description="Helical" evidence="1">
    <location>
        <begin position="114"/>
        <end position="134"/>
    </location>
</feature>